<feature type="region of interest" description="Disordered" evidence="1">
    <location>
        <begin position="110"/>
        <end position="131"/>
    </location>
</feature>
<evidence type="ECO:0000256" key="1">
    <source>
        <dbReference type="SAM" id="MobiDB-lite"/>
    </source>
</evidence>
<organism evidence="3 4">
    <name type="scientific">Halopelagius inordinatus</name>
    <dbReference type="NCBI Taxonomy" id="553467"/>
    <lineage>
        <taxon>Archaea</taxon>
        <taxon>Methanobacteriati</taxon>
        <taxon>Methanobacteriota</taxon>
        <taxon>Stenosarchaea group</taxon>
        <taxon>Halobacteria</taxon>
        <taxon>Halobacteriales</taxon>
        <taxon>Haloferacaceae</taxon>
    </lineage>
</organism>
<sequence length="145" mass="14748">MPDGDGTCGGRAQLATSLAEAVVGILLVVAVASGFALAPVGADGDADAARHLDRTASDALSVLAAEPPTGSGISRLTAACRSESAFENEREALATRLDAVLSEPVSFRLVTPHGDAGPPRPDGLPTGHAERQSAGCTVTLWVWYV</sequence>
<evidence type="ECO:0000256" key="2">
    <source>
        <dbReference type="SAM" id="Phobius"/>
    </source>
</evidence>
<reference evidence="4" key="1">
    <citation type="submission" date="2016-10" db="EMBL/GenBank/DDBJ databases">
        <authorList>
            <person name="Varghese N."/>
            <person name="Submissions S."/>
        </authorList>
    </citation>
    <scope>NUCLEOTIDE SEQUENCE [LARGE SCALE GENOMIC DNA]</scope>
    <source>
        <strain evidence="4">CGMCC 1.7739</strain>
    </source>
</reference>
<evidence type="ECO:0000313" key="3">
    <source>
        <dbReference type="EMBL" id="SFF89474.1"/>
    </source>
</evidence>
<keyword evidence="2" id="KW-1133">Transmembrane helix</keyword>
<dbReference type="STRING" id="553467.SAMN04488063_0692"/>
<dbReference type="RefSeq" id="WP_092888411.1">
    <property type="nucleotide sequence ID" value="NZ_FOOQ01000001.1"/>
</dbReference>
<dbReference type="Pfam" id="PF23923">
    <property type="entry name" value="DUF7262"/>
    <property type="match status" value="1"/>
</dbReference>
<gene>
    <name evidence="3" type="ORF">SAMN04488063_0692</name>
</gene>
<proteinExistence type="predicted"/>
<dbReference type="InterPro" id="IPR055686">
    <property type="entry name" value="DUF7262"/>
</dbReference>
<dbReference type="AlphaFoldDB" id="A0A1I2MDA9"/>
<keyword evidence="2" id="KW-0472">Membrane</keyword>
<keyword evidence="2" id="KW-0812">Transmembrane</keyword>
<accession>A0A1I2MDA9</accession>
<protein>
    <submittedName>
        <fullName evidence="3">Uncharacterized protein</fullName>
    </submittedName>
</protein>
<feature type="transmembrane region" description="Helical" evidence="2">
    <location>
        <begin position="21"/>
        <end position="42"/>
    </location>
</feature>
<dbReference type="EMBL" id="FOOQ01000001">
    <property type="protein sequence ID" value="SFF89474.1"/>
    <property type="molecule type" value="Genomic_DNA"/>
</dbReference>
<dbReference type="Proteomes" id="UP000198876">
    <property type="component" value="Unassembled WGS sequence"/>
</dbReference>
<keyword evidence="4" id="KW-1185">Reference proteome</keyword>
<name>A0A1I2MDA9_9EURY</name>
<dbReference type="OrthoDB" id="247846at2157"/>
<evidence type="ECO:0000313" key="4">
    <source>
        <dbReference type="Proteomes" id="UP000198876"/>
    </source>
</evidence>